<dbReference type="Proteomes" id="UP000008963">
    <property type="component" value="Chromosome"/>
</dbReference>
<keyword evidence="2" id="KW-1185">Reference proteome</keyword>
<accession>E1WYD6</accession>
<dbReference type="OrthoDB" id="5291298at2"/>
<dbReference type="SUPFAM" id="SSF52317">
    <property type="entry name" value="Class I glutamine amidotransferase-like"/>
    <property type="match status" value="1"/>
</dbReference>
<protein>
    <submittedName>
        <fullName evidence="1">Enhancing lycopene biosynthesis protein</fullName>
    </submittedName>
</protein>
<organism evidence="1 2">
    <name type="scientific">Halobacteriovorax marinus (strain ATCC BAA-682 / DSM 15412 / SJ)</name>
    <name type="common">Bacteriovorax marinus</name>
    <dbReference type="NCBI Taxonomy" id="862908"/>
    <lineage>
        <taxon>Bacteria</taxon>
        <taxon>Pseudomonadati</taxon>
        <taxon>Bdellovibrionota</taxon>
        <taxon>Bacteriovoracia</taxon>
        <taxon>Bacteriovoracales</taxon>
        <taxon>Halobacteriovoraceae</taxon>
        <taxon>Halobacteriovorax</taxon>
    </lineage>
</organism>
<dbReference type="EMBL" id="FQ312005">
    <property type="protein sequence ID" value="CBW25984.1"/>
    <property type="molecule type" value="Genomic_DNA"/>
</dbReference>
<dbReference type="AlphaFoldDB" id="E1WYD6"/>
<dbReference type="InterPro" id="IPR029062">
    <property type="entry name" value="Class_I_gatase-like"/>
</dbReference>
<dbReference type="HOGENOM" id="CLU_072952_1_0_7"/>
<dbReference type="eggNOG" id="COG3155">
    <property type="taxonomic scope" value="Bacteria"/>
</dbReference>
<dbReference type="PATRIC" id="fig|862908.3.peg.1051"/>
<dbReference type="MEROPS" id="C56.975"/>
<dbReference type="STRING" id="862908.BMS_1103"/>
<gene>
    <name evidence="1" type="primary">elbB</name>
    <name evidence="1" type="ordered locus">BMS_1103</name>
</gene>
<dbReference type="Gene3D" id="3.40.50.880">
    <property type="match status" value="1"/>
</dbReference>
<dbReference type="KEGG" id="bmx:BMS_1103"/>
<dbReference type="PANTHER" id="PTHR10224:SF12">
    <property type="entry name" value="GLYOXALASE ELBB"/>
    <property type="match status" value="1"/>
</dbReference>
<evidence type="ECO:0000313" key="1">
    <source>
        <dbReference type="EMBL" id="CBW25984.1"/>
    </source>
</evidence>
<evidence type="ECO:0000313" key="2">
    <source>
        <dbReference type="Proteomes" id="UP000008963"/>
    </source>
</evidence>
<dbReference type="RefSeq" id="WP_014243768.1">
    <property type="nucleotide sequence ID" value="NC_016620.1"/>
</dbReference>
<sequence length="219" mass="23791">MSKKFAVILSGCGYLDGAEIREAVLTLLALDSANANYDIFAPNENQFHTINHMEMSEEKEQRNILLESARIARGKVIDLNQLNTNDYAGLLIPGGFGVAKNLCTFAFDGASAKATAKVTEVITNFNDQQKPIGAICIAPALISLVLGHKGIEVTIGTDESTASEIEKTGAKHINCERNEFHLDQSNKIATTPAYMFDETKLNLVMEGISGVVENVIKWS</sequence>
<proteinExistence type="predicted"/>
<dbReference type="PIRSF" id="PIRSF006320">
    <property type="entry name" value="Elb2"/>
    <property type="match status" value="1"/>
</dbReference>
<dbReference type="PANTHER" id="PTHR10224">
    <property type="entry name" value="ES1 PROTEIN HOMOLOG, MITOCHONDRIAL"/>
    <property type="match status" value="1"/>
</dbReference>
<dbReference type="InterPro" id="IPR026041">
    <property type="entry name" value="ElbB"/>
</dbReference>
<name>E1WYD6_HALMS</name>
<dbReference type="NCBIfam" id="NF008747">
    <property type="entry name" value="PRK11780.1"/>
    <property type="match status" value="1"/>
</dbReference>
<reference evidence="2" key="1">
    <citation type="journal article" date="2013" name="ISME J.">
        <title>A small predatory core genome in the divergent marine Bacteriovorax marinus SJ and the terrestrial Bdellovibrio bacteriovorus.</title>
        <authorList>
            <person name="Crossman L.C."/>
            <person name="Chen H."/>
            <person name="Cerdeno-Tarraga A.M."/>
            <person name="Brooks K."/>
            <person name="Quail M.A."/>
            <person name="Pineiro S.A."/>
            <person name="Hobley L."/>
            <person name="Sockett R.E."/>
            <person name="Bentley S.D."/>
            <person name="Parkhill J."/>
            <person name="Williams H.N."/>
            <person name="Stine O.C."/>
        </authorList>
    </citation>
    <scope>NUCLEOTIDE SEQUENCE [LARGE SCALE GENOMIC DNA]</scope>
    <source>
        <strain evidence="2">ATCC BAA-682 / DSM 15412 / SJ</strain>
    </source>
</reference>